<organism evidence="9 10">
    <name type="scientific">Mycobacterium szulgai</name>
    <dbReference type="NCBI Taxonomy" id="1787"/>
    <lineage>
        <taxon>Bacteria</taxon>
        <taxon>Bacillati</taxon>
        <taxon>Actinomycetota</taxon>
        <taxon>Actinomycetes</taxon>
        <taxon>Mycobacteriales</taxon>
        <taxon>Mycobacteriaceae</taxon>
        <taxon>Mycobacterium</taxon>
    </lineage>
</organism>
<dbReference type="InterPro" id="IPR025824">
    <property type="entry name" value="OB-fold_nuc-bd_dom"/>
</dbReference>
<dbReference type="CDD" id="cd04489">
    <property type="entry name" value="ExoVII_LU_OBF"/>
    <property type="match status" value="1"/>
</dbReference>
<dbReference type="EMBL" id="LQPW01000054">
    <property type="protein sequence ID" value="ORX08240.1"/>
    <property type="molecule type" value="Genomic_DNA"/>
</dbReference>
<comment type="function">
    <text evidence="5">Bidirectionally degrades single-stranded DNA into large acid-insoluble oligonucleotides, which are then degraded further into small acid-soluble oligonucleotides.</text>
</comment>
<dbReference type="STRING" id="1787.A5725_14330"/>
<accession>A0A1X2EPX8</accession>
<dbReference type="HAMAP" id="MF_00378">
    <property type="entry name" value="Exonuc_7_L"/>
    <property type="match status" value="1"/>
</dbReference>
<dbReference type="Pfam" id="PF13742">
    <property type="entry name" value="tRNA_anti_2"/>
    <property type="match status" value="1"/>
</dbReference>
<dbReference type="InterPro" id="IPR020579">
    <property type="entry name" value="Exonuc_VII_lsu_C"/>
</dbReference>
<dbReference type="GO" id="GO:0006308">
    <property type="term" value="P:DNA catabolic process"/>
    <property type="evidence" value="ECO:0007669"/>
    <property type="project" value="UniProtKB-UniRule"/>
</dbReference>
<evidence type="ECO:0000313" key="9">
    <source>
        <dbReference type="EMBL" id="ORX08240.1"/>
    </source>
</evidence>
<comment type="similarity">
    <text evidence="5 6">Belongs to the XseA family.</text>
</comment>
<dbReference type="GO" id="GO:0003676">
    <property type="term" value="F:nucleic acid binding"/>
    <property type="evidence" value="ECO:0007669"/>
    <property type="project" value="InterPro"/>
</dbReference>
<comment type="catalytic activity">
    <reaction evidence="5 6">
        <text>Exonucleolytic cleavage in either 5'- to 3'- or 3'- to 5'-direction to yield nucleoside 5'-phosphates.</text>
        <dbReference type="EC" id="3.1.11.6"/>
    </reaction>
</comment>
<evidence type="ECO:0000256" key="6">
    <source>
        <dbReference type="RuleBase" id="RU004355"/>
    </source>
</evidence>
<gene>
    <name evidence="5" type="primary">xseA</name>
    <name evidence="9" type="ORF">AWC27_25660</name>
</gene>
<proteinExistence type="inferred from homology"/>
<evidence type="ECO:0000256" key="2">
    <source>
        <dbReference type="ARBA" id="ARBA00022722"/>
    </source>
</evidence>
<dbReference type="GO" id="GO:0009318">
    <property type="term" value="C:exodeoxyribonuclease VII complex"/>
    <property type="evidence" value="ECO:0007669"/>
    <property type="project" value="UniProtKB-UniRule"/>
</dbReference>
<dbReference type="Pfam" id="PF02601">
    <property type="entry name" value="Exonuc_VII_L"/>
    <property type="match status" value="1"/>
</dbReference>
<protein>
    <recommendedName>
        <fullName evidence="5">Exodeoxyribonuclease 7 large subunit</fullName>
        <ecNumber evidence="5">3.1.11.6</ecNumber>
    </recommendedName>
    <alternativeName>
        <fullName evidence="5">Exodeoxyribonuclease VII large subunit</fullName>
        <shortName evidence="5">Exonuclease VII large subunit</shortName>
    </alternativeName>
</protein>
<reference evidence="9 10" key="1">
    <citation type="submission" date="2016-01" db="EMBL/GenBank/DDBJ databases">
        <title>The new phylogeny of the genus Mycobacterium.</title>
        <authorList>
            <person name="Tarcisio F."/>
            <person name="Conor M."/>
            <person name="Antonella G."/>
            <person name="Elisabetta G."/>
            <person name="Giulia F.S."/>
            <person name="Sara T."/>
            <person name="Anna F."/>
            <person name="Clotilde B."/>
            <person name="Roberto B."/>
            <person name="Veronica D.S."/>
            <person name="Fabio R."/>
            <person name="Monica P."/>
            <person name="Olivier J."/>
            <person name="Enrico T."/>
            <person name="Nicola S."/>
        </authorList>
    </citation>
    <scope>NUCLEOTIDE SEQUENCE [LARGE SCALE GENOMIC DNA]</scope>
    <source>
        <strain evidence="9 10">DSM 44166</strain>
    </source>
</reference>
<evidence type="ECO:0000256" key="5">
    <source>
        <dbReference type="HAMAP-Rule" id="MF_00378"/>
    </source>
</evidence>
<dbReference type="InterPro" id="IPR003753">
    <property type="entry name" value="Exonuc_VII_L"/>
</dbReference>
<keyword evidence="3 5" id="KW-0378">Hydrolase</keyword>
<dbReference type="PANTHER" id="PTHR30008:SF0">
    <property type="entry name" value="EXODEOXYRIBONUCLEASE 7 LARGE SUBUNIT"/>
    <property type="match status" value="1"/>
</dbReference>
<keyword evidence="1 5" id="KW-0963">Cytoplasm</keyword>
<comment type="caution">
    <text evidence="9">The sequence shown here is derived from an EMBL/GenBank/DDBJ whole genome shotgun (WGS) entry which is preliminary data.</text>
</comment>
<keyword evidence="4 5" id="KW-0269">Exonuclease</keyword>
<evidence type="ECO:0000259" key="7">
    <source>
        <dbReference type="Pfam" id="PF02601"/>
    </source>
</evidence>
<comment type="subunit">
    <text evidence="5">Heterooligomer composed of large and small subunits.</text>
</comment>
<dbReference type="OrthoDB" id="9802795at2"/>
<dbReference type="EC" id="3.1.11.6" evidence="5"/>
<evidence type="ECO:0000256" key="4">
    <source>
        <dbReference type="ARBA" id="ARBA00022839"/>
    </source>
</evidence>
<evidence type="ECO:0000256" key="1">
    <source>
        <dbReference type="ARBA" id="ARBA00022490"/>
    </source>
</evidence>
<evidence type="ECO:0000256" key="3">
    <source>
        <dbReference type="ARBA" id="ARBA00022801"/>
    </source>
</evidence>
<dbReference type="GO" id="GO:0008855">
    <property type="term" value="F:exodeoxyribonuclease VII activity"/>
    <property type="evidence" value="ECO:0007669"/>
    <property type="project" value="UniProtKB-UniRule"/>
</dbReference>
<feature type="domain" description="Exonuclease VII large subunit C-terminal" evidence="7">
    <location>
        <begin position="126"/>
        <end position="340"/>
    </location>
</feature>
<name>A0A1X2EPX8_MYCSZ</name>
<keyword evidence="2 5" id="KW-0540">Nuclease</keyword>
<dbReference type="AlphaFoldDB" id="A0A1X2EPX8"/>
<dbReference type="PANTHER" id="PTHR30008">
    <property type="entry name" value="EXODEOXYRIBONUCLEASE 7 LARGE SUBUNIT"/>
    <property type="match status" value="1"/>
</dbReference>
<evidence type="ECO:0000313" key="10">
    <source>
        <dbReference type="Proteomes" id="UP000193317"/>
    </source>
</evidence>
<keyword evidence="10" id="KW-1185">Reference proteome</keyword>
<evidence type="ECO:0000259" key="8">
    <source>
        <dbReference type="Pfam" id="PF13742"/>
    </source>
</evidence>
<dbReference type="GO" id="GO:0005737">
    <property type="term" value="C:cytoplasm"/>
    <property type="evidence" value="ECO:0007669"/>
    <property type="project" value="UniProtKB-SubCell"/>
</dbReference>
<feature type="domain" description="OB-fold nucleic acid binding" evidence="8">
    <location>
        <begin position="10"/>
        <end position="103"/>
    </location>
</feature>
<sequence>MNSAENPFPVRAVAIRVAGWIDKLGTVWVEGQLAQITMRPNSSTVFMVLRDPAADMSLSVTCSRDLVLAAPVKLTEGTQVVVCGKPSFYTGRGTFSLRLSEIRAVGVGELLARIDRLRRLLDAEGLFDPRLKRPIPFLPNTIGLITGRASAAERDVTTVATARWAAVRFAVRNTAVQGPNAVVQIVEALRELDHDREVDVIVVARGGGSVEDLLPFSDETLCRAIAACRTPVISAVGHEPDNPLCDLVADLRAATPTDAAKKVVPDTVAEQRLIDDLRRRSAQALRNWVTREERALAQLRSRPVLADPHKALTVRAEEVHRARSALRRDITRLVAAETDRVGHLSARLATLGPAATLARGYAVVQAVPDASAPQVLRSVEDAPAGIRLRVRVADGALTAMSEGRSDG</sequence>
<dbReference type="NCBIfam" id="TIGR00237">
    <property type="entry name" value="xseA"/>
    <property type="match status" value="1"/>
</dbReference>
<dbReference type="RefSeq" id="WP_085670486.1">
    <property type="nucleotide sequence ID" value="NZ_LQPW01000054.1"/>
</dbReference>
<comment type="subcellular location">
    <subcellularLocation>
        <location evidence="5 6">Cytoplasm</location>
    </subcellularLocation>
</comment>
<dbReference type="Proteomes" id="UP000193317">
    <property type="component" value="Unassembled WGS sequence"/>
</dbReference>